<protein>
    <submittedName>
        <fullName evidence="2">Uncharacterized protein</fullName>
    </submittedName>
</protein>
<feature type="coiled-coil region" evidence="1">
    <location>
        <begin position="20"/>
        <end position="47"/>
    </location>
</feature>
<name>A0AAD4H329_9FUNG</name>
<dbReference type="EMBL" id="JAAAIL010001475">
    <property type="protein sequence ID" value="KAG0268950.1"/>
    <property type="molecule type" value="Genomic_DNA"/>
</dbReference>
<dbReference type="AlphaFoldDB" id="A0AAD4H329"/>
<evidence type="ECO:0000256" key="1">
    <source>
        <dbReference type="SAM" id="Coils"/>
    </source>
</evidence>
<gene>
    <name evidence="2" type="ORF">BGZ95_002262</name>
</gene>
<dbReference type="Proteomes" id="UP001194580">
    <property type="component" value="Unassembled WGS sequence"/>
</dbReference>
<evidence type="ECO:0000313" key="2">
    <source>
        <dbReference type="EMBL" id="KAG0268950.1"/>
    </source>
</evidence>
<accession>A0AAD4H329</accession>
<sequence>MSHVLPSATPDVDVDMNTTLRLMQEQMQRLQHLLQHQQVRIQQLEALNSEQDGKAMYKNPGATTLKLYPELLEAYPAIGETKFFDPELPKNHKVFNWNGFHYTDGMEYKPPPVLQHSK</sequence>
<comment type="caution">
    <text evidence="2">The sequence shown here is derived from an EMBL/GenBank/DDBJ whole genome shotgun (WGS) entry which is preliminary data.</text>
</comment>
<proteinExistence type="predicted"/>
<keyword evidence="1" id="KW-0175">Coiled coil</keyword>
<reference evidence="2" key="1">
    <citation type="journal article" date="2020" name="Fungal Divers.">
        <title>Resolving the Mortierellaceae phylogeny through synthesis of multi-gene phylogenetics and phylogenomics.</title>
        <authorList>
            <person name="Vandepol N."/>
            <person name="Liber J."/>
            <person name="Desiro A."/>
            <person name="Na H."/>
            <person name="Kennedy M."/>
            <person name="Barry K."/>
            <person name="Grigoriev I.V."/>
            <person name="Miller A.N."/>
            <person name="O'Donnell K."/>
            <person name="Stajich J.E."/>
            <person name="Bonito G."/>
        </authorList>
    </citation>
    <scope>NUCLEOTIDE SEQUENCE</scope>
    <source>
        <strain evidence="2">NRRL 28262</strain>
    </source>
</reference>
<evidence type="ECO:0000313" key="3">
    <source>
        <dbReference type="Proteomes" id="UP001194580"/>
    </source>
</evidence>
<organism evidence="2 3">
    <name type="scientific">Linnemannia exigua</name>
    <dbReference type="NCBI Taxonomy" id="604196"/>
    <lineage>
        <taxon>Eukaryota</taxon>
        <taxon>Fungi</taxon>
        <taxon>Fungi incertae sedis</taxon>
        <taxon>Mucoromycota</taxon>
        <taxon>Mortierellomycotina</taxon>
        <taxon>Mortierellomycetes</taxon>
        <taxon>Mortierellales</taxon>
        <taxon>Mortierellaceae</taxon>
        <taxon>Linnemannia</taxon>
    </lineage>
</organism>
<feature type="non-terminal residue" evidence="2">
    <location>
        <position position="118"/>
    </location>
</feature>
<keyword evidence="3" id="KW-1185">Reference proteome</keyword>